<name>G3I2S0_CRIGR</name>
<sequence>MWHSNSQGTTRLSDGSSVIYGKWCDALWRFADSSYLSYELDFQELEGVNFLARKLQGTSMGTVLNQQYLCSQNPPEEEISQLLSSKTTLVWDPSLWIHIWLEKGQN</sequence>
<reference evidence="2" key="1">
    <citation type="journal article" date="2011" name="Nat. Biotechnol.">
        <title>The genomic sequence of the Chinese hamster ovary (CHO)-K1 cell line.</title>
        <authorList>
            <person name="Xu X."/>
            <person name="Nagarajan H."/>
            <person name="Lewis N.E."/>
            <person name="Pan S."/>
            <person name="Cai Z."/>
            <person name="Liu X."/>
            <person name="Chen W."/>
            <person name="Xie M."/>
            <person name="Wang W."/>
            <person name="Hammond S."/>
            <person name="Andersen M.R."/>
            <person name="Neff N."/>
            <person name="Passarelli B."/>
            <person name="Koh W."/>
            <person name="Fan H.C."/>
            <person name="Wang J."/>
            <person name="Gui Y."/>
            <person name="Lee K.H."/>
            <person name="Betenbaugh M.J."/>
            <person name="Quake S.R."/>
            <person name="Famili I."/>
            <person name="Palsson B.O."/>
            <person name="Wang J."/>
        </authorList>
    </citation>
    <scope>NUCLEOTIDE SEQUENCE [LARGE SCALE GENOMIC DNA]</scope>
    <source>
        <strain evidence="2">CHO K1 cell line</strain>
    </source>
</reference>
<accession>G3I2S0</accession>
<dbReference type="InParanoid" id="G3I2S0"/>
<gene>
    <name evidence="1" type="ORF">I79_017714</name>
</gene>
<evidence type="ECO:0000313" key="1">
    <source>
        <dbReference type="EMBL" id="EGW09741.1"/>
    </source>
</evidence>
<evidence type="ECO:0000313" key="2">
    <source>
        <dbReference type="Proteomes" id="UP000001075"/>
    </source>
</evidence>
<organism evidence="1 2">
    <name type="scientific">Cricetulus griseus</name>
    <name type="common">Chinese hamster</name>
    <name type="synonym">Cricetulus barabensis griseus</name>
    <dbReference type="NCBI Taxonomy" id="10029"/>
    <lineage>
        <taxon>Eukaryota</taxon>
        <taxon>Metazoa</taxon>
        <taxon>Chordata</taxon>
        <taxon>Craniata</taxon>
        <taxon>Vertebrata</taxon>
        <taxon>Euteleostomi</taxon>
        <taxon>Mammalia</taxon>
        <taxon>Eutheria</taxon>
        <taxon>Euarchontoglires</taxon>
        <taxon>Glires</taxon>
        <taxon>Rodentia</taxon>
        <taxon>Myomorpha</taxon>
        <taxon>Muroidea</taxon>
        <taxon>Cricetidae</taxon>
        <taxon>Cricetinae</taxon>
        <taxon>Cricetulus</taxon>
    </lineage>
</organism>
<protein>
    <submittedName>
        <fullName evidence="1">Uncharacterized protein</fullName>
    </submittedName>
</protein>
<dbReference type="AlphaFoldDB" id="G3I2S0"/>
<dbReference type="EMBL" id="JH001143">
    <property type="protein sequence ID" value="EGW09741.1"/>
    <property type="molecule type" value="Genomic_DNA"/>
</dbReference>
<dbReference type="Proteomes" id="UP000001075">
    <property type="component" value="Unassembled WGS sequence"/>
</dbReference>
<proteinExistence type="predicted"/>